<dbReference type="InterPro" id="IPR010093">
    <property type="entry name" value="SinI_DNA-bd"/>
</dbReference>
<proteinExistence type="predicted"/>
<organism evidence="2">
    <name type="scientific">marine sediment metagenome</name>
    <dbReference type="NCBI Taxonomy" id="412755"/>
    <lineage>
        <taxon>unclassified sequences</taxon>
        <taxon>metagenomes</taxon>
        <taxon>ecological metagenomes</taxon>
    </lineage>
</organism>
<dbReference type="EMBL" id="BARU01023850">
    <property type="protein sequence ID" value="GAH57954.1"/>
    <property type="molecule type" value="Genomic_DNA"/>
</dbReference>
<gene>
    <name evidence="2" type="ORF">S03H2_38667</name>
    <name evidence="3" type="ORF">S06H3_10355</name>
</gene>
<dbReference type="InterPro" id="IPR010982">
    <property type="entry name" value="Lambda_DNA-bd_dom_sf"/>
</dbReference>
<dbReference type="Pfam" id="PF12728">
    <property type="entry name" value="HTH_17"/>
    <property type="match status" value="1"/>
</dbReference>
<protein>
    <recommendedName>
        <fullName evidence="1">Helix-turn-helix domain-containing protein</fullName>
    </recommendedName>
</protein>
<dbReference type="Gene3D" id="1.10.260.40">
    <property type="entry name" value="lambda repressor-like DNA-binding domains"/>
    <property type="match status" value="1"/>
</dbReference>
<dbReference type="SUPFAM" id="SSF46955">
    <property type="entry name" value="Putative DNA-binding domain"/>
    <property type="match status" value="1"/>
</dbReference>
<dbReference type="AlphaFoldDB" id="X1HVY1"/>
<evidence type="ECO:0000313" key="2">
    <source>
        <dbReference type="EMBL" id="GAH57954.1"/>
    </source>
</evidence>
<dbReference type="NCBIfam" id="TIGR01764">
    <property type="entry name" value="excise"/>
    <property type="match status" value="1"/>
</dbReference>
<evidence type="ECO:0000313" key="3">
    <source>
        <dbReference type="EMBL" id="GAI07174.1"/>
    </source>
</evidence>
<accession>X1HVY1</accession>
<reference evidence="2" key="1">
    <citation type="journal article" date="2014" name="Front. Microbiol.">
        <title>High frequency of phylogenetically diverse reductive dehalogenase-homologous genes in deep subseafloor sedimentary metagenomes.</title>
        <authorList>
            <person name="Kawai M."/>
            <person name="Futagami T."/>
            <person name="Toyoda A."/>
            <person name="Takaki Y."/>
            <person name="Nishi S."/>
            <person name="Hori S."/>
            <person name="Arai W."/>
            <person name="Tsubouchi T."/>
            <person name="Morono Y."/>
            <person name="Uchiyama I."/>
            <person name="Ito T."/>
            <person name="Fujiyama A."/>
            <person name="Inagaki F."/>
            <person name="Takami H."/>
        </authorList>
    </citation>
    <scope>NUCLEOTIDE SEQUENCE</scope>
    <source>
        <strain evidence="2">Expedition CK06-06</strain>
    </source>
</reference>
<evidence type="ECO:0000259" key="1">
    <source>
        <dbReference type="Pfam" id="PF12728"/>
    </source>
</evidence>
<dbReference type="GO" id="GO:0003677">
    <property type="term" value="F:DNA binding"/>
    <property type="evidence" value="ECO:0007669"/>
    <property type="project" value="InterPro"/>
</dbReference>
<sequence>MEEYLTAKQVAKYLQVKPLTVYQWARTNKIPAVKIGRIWRFKKGLIDNFLEGKPQKSKSKKSKKSPKK</sequence>
<comment type="caution">
    <text evidence="2">The sequence shown here is derived from an EMBL/GenBank/DDBJ whole genome shotgun (WGS) entry which is preliminary data.</text>
</comment>
<feature type="domain" description="Helix-turn-helix" evidence="1">
    <location>
        <begin position="4"/>
        <end position="53"/>
    </location>
</feature>
<name>X1HVY1_9ZZZZ</name>
<dbReference type="InterPro" id="IPR009061">
    <property type="entry name" value="DNA-bd_dom_put_sf"/>
</dbReference>
<dbReference type="EMBL" id="BARV01004781">
    <property type="protein sequence ID" value="GAI07174.1"/>
    <property type="molecule type" value="Genomic_DNA"/>
</dbReference>
<dbReference type="InterPro" id="IPR041657">
    <property type="entry name" value="HTH_17"/>
</dbReference>